<evidence type="ECO:0000313" key="1">
    <source>
        <dbReference type="EMBL" id="KOF97047.1"/>
    </source>
</evidence>
<dbReference type="EMBL" id="KQ416415">
    <property type="protein sequence ID" value="KOF97047.1"/>
    <property type="molecule type" value="Genomic_DNA"/>
</dbReference>
<reference evidence="1" key="1">
    <citation type="submission" date="2015-07" db="EMBL/GenBank/DDBJ databases">
        <title>MeaNS - Measles Nucleotide Surveillance Program.</title>
        <authorList>
            <person name="Tran T."/>
            <person name="Druce J."/>
        </authorList>
    </citation>
    <scope>NUCLEOTIDE SEQUENCE</scope>
    <source>
        <strain evidence="1">UCB-OBI-ISO-001</strain>
        <tissue evidence="1">Gonad</tissue>
    </source>
</reference>
<name>A0A0L8I6F7_OCTBM</name>
<sequence length="131" mass="14769">MIHQLRLCCQEVLDRACSTSIESMLPKAQLRWIGHVITMTDDNRVPKQLLYGKLTQDSYKRGRPKLGCKSTVKDNLKWSSISPCELKVSATDRSAWKSHTLQAAAAFEEDQRQHLNAIRGSCQRVASALTL</sequence>
<proteinExistence type="predicted"/>
<protein>
    <submittedName>
        <fullName evidence="1">Uncharacterized protein</fullName>
    </submittedName>
</protein>
<accession>A0A0L8I6F7</accession>
<organism evidence="1">
    <name type="scientific">Octopus bimaculoides</name>
    <name type="common">California two-spotted octopus</name>
    <dbReference type="NCBI Taxonomy" id="37653"/>
    <lineage>
        <taxon>Eukaryota</taxon>
        <taxon>Metazoa</taxon>
        <taxon>Spiralia</taxon>
        <taxon>Lophotrochozoa</taxon>
        <taxon>Mollusca</taxon>
        <taxon>Cephalopoda</taxon>
        <taxon>Coleoidea</taxon>
        <taxon>Octopodiformes</taxon>
        <taxon>Octopoda</taxon>
        <taxon>Incirrata</taxon>
        <taxon>Octopodidae</taxon>
        <taxon>Octopus</taxon>
    </lineage>
</organism>
<dbReference type="AlphaFoldDB" id="A0A0L8I6F7"/>
<gene>
    <name evidence="1" type="ORF">OCBIM_22031982mg</name>
</gene>